<feature type="domain" description="Flavodoxin-like" evidence="1">
    <location>
        <begin position="1"/>
        <end position="161"/>
    </location>
</feature>
<dbReference type="RefSeq" id="WP_164506965.1">
    <property type="nucleotide sequence ID" value="NZ_JBHTOP010000002.1"/>
</dbReference>
<dbReference type="InterPro" id="IPR029039">
    <property type="entry name" value="Flavoprotein-like_sf"/>
</dbReference>
<dbReference type="Pfam" id="PF12682">
    <property type="entry name" value="Flavodoxin_4"/>
    <property type="match status" value="1"/>
</dbReference>
<accession>A0ABW4J492</accession>
<dbReference type="PANTHER" id="PTHR39201:SF1">
    <property type="entry name" value="FLAVODOXIN-LIKE DOMAIN-CONTAINING PROTEIN"/>
    <property type="match status" value="1"/>
</dbReference>
<dbReference type="PROSITE" id="PS50902">
    <property type="entry name" value="FLAVODOXIN_LIKE"/>
    <property type="match status" value="1"/>
</dbReference>
<dbReference type="InterPro" id="IPR008254">
    <property type="entry name" value="Flavodoxin/NO_synth"/>
</dbReference>
<sequence length="161" mass="18251">MLIVYFSQTGRTQKAAMEVQKLTGAKLVRLQPKITYPTDYEQLIDIAKTEMRQDVRPALANTTIDLADETLIFVGYPTWWYQQPMIINTFFETYDLQHKAIILFSTSASTPVSEGLPVIKKVVTAAGAKVIDSFTANSKRNIKKFIEARQLDLRHNRALGL</sequence>
<dbReference type="SUPFAM" id="SSF52218">
    <property type="entry name" value="Flavoproteins"/>
    <property type="match status" value="1"/>
</dbReference>
<proteinExistence type="predicted"/>
<dbReference type="EMBL" id="JBHTOP010000002">
    <property type="protein sequence ID" value="MFD1670755.1"/>
    <property type="molecule type" value="Genomic_DNA"/>
</dbReference>
<evidence type="ECO:0000313" key="2">
    <source>
        <dbReference type="EMBL" id="MFD1670755.1"/>
    </source>
</evidence>
<evidence type="ECO:0000259" key="1">
    <source>
        <dbReference type="PROSITE" id="PS50902"/>
    </source>
</evidence>
<reference evidence="3" key="1">
    <citation type="journal article" date="2019" name="Int. J. Syst. Evol. Microbiol.">
        <title>The Global Catalogue of Microorganisms (GCM) 10K type strain sequencing project: providing services to taxonomists for standard genome sequencing and annotation.</title>
        <authorList>
            <consortium name="The Broad Institute Genomics Platform"/>
            <consortium name="The Broad Institute Genome Sequencing Center for Infectious Disease"/>
            <person name="Wu L."/>
            <person name="Ma J."/>
        </authorList>
    </citation>
    <scope>NUCLEOTIDE SEQUENCE [LARGE SCALE GENOMIC DNA]</scope>
    <source>
        <strain evidence="3">CCM 8896</strain>
    </source>
</reference>
<organism evidence="2 3">
    <name type="scientific">Agrilactobacillus yilanensis</name>
    <dbReference type="NCBI Taxonomy" id="2485997"/>
    <lineage>
        <taxon>Bacteria</taxon>
        <taxon>Bacillati</taxon>
        <taxon>Bacillota</taxon>
        <taxon>Bacilli</taxon>
        <taxon>Lactobacillales</taxon>
        <taxon>Lactobacillaceae</taxon>
        <taxon>Agrilactobacillus</taxon>
    </lineage>
</organism>
<evidence type="ECO:0000313" key="3">
    <source>
        <dbReference type="Proteomes" id="UP001597267"/>
    </source>
</evidence>
<protein>
    <submittedName>
        <fullName evidence="2">Flavodoxin</fullName>
    </submittedName>
</protein>
<dbReference type="PANTHER" id="PTHR39201">
    <property type="entry name" value="EXPORTED PROTEIN-RELATED"/>
    <property type="match status" value="1"/>
</dbReference>
<dbReference type="Proteomes" id="UP001597267">
    <property type="component" value="Unassembled WGS sequence"/>
</dbReference>
<name>A0ABW4J492_9LACO</name>
<comment type="caution">
    <text evidence="2">The sequence shown here is derived from an EMBL/GenBank/DDBJ whole genome shotgun (WGS) entry which is preliminary data.</text>
</comment>
<dbReference type="Gene3D" id="3.40.50.360">
    <property type="match status" value="1"/>
</dbReference>
<keyword evidence="3" id="KW-1185">Reference proteome</keyword>
<gene>
    <name evidence="2" type="ORF">ACFQ5M_01455</name>
</gene>